<evidence type="ECO:0000313" key="5">
    <source>
        <dbReference type="EMBL" id="GME68122.1"/>
    </source>
</evidence>
<dbReference type="InterPro" id="IPR017946">
    <property type="entry name" value="PLC-like_Pdiesterase_TIM-brl"/>
</dbReference>
<dbReference type="PANTHER" id="PTHR31571">
    <property type="entry name" value="ALTERED INHERITANCE OF MITOCHONDRIA PROTEIN 6"/>
    <property type="match status" value="1"/>
</dbReference>
<dbReference type="PANTHER" id="PTHR31571:SF1">
    <property type="entry name" value="ALTERED INHERITANCE OF MITOCHONDRIA PROTEIN 6"/>
    <property type="match status" value="1"/>
</dbReference>
<keyword evidence="4" id="KW-0812">Transmembrane</keyword>
<dbReference type="GO" id="GO:0008081">
    <property type="term" value="F:phosphoric diester hydrolase activity"/>
    <property type="evidence" value="ECO:0007669"/>
    <property type="project" value="InterPro"/>
</dbReference>
<dbReference type="AlphaFoldDB" id="A0A9W6SVY9"/>
<evidence type="ECO:0000313" key="6">
    <source>
        <dbReference type="Proteomes" id="UP001165120"/>
    </source>
</evidence>
<dbReference type="InterPro" id="IPR051236">
    <property type="entry name" value="HAT_RTT109-like"/>
</dbReference>
<feature type="region of interest" description="Disordered" evidence="3">
    <location>
        <begin position="1"/>
        <end position="21"/>
    </location>
</feature>
<comment type="caution">
    <text evidence="5">The sequence shown here is derived from an EMBL/GenBank/DDBJ whole genome shotgun (WGS) entry which is preliminary data.</text>
</comment>
<name>A0A9W6SVY9_CANBO</name>
<feature type="transmembrane region" description="Helical" evidence="4">
    <location>
        <begin position="155"/>
        <end position="174"/>
    </location>
</feature>
<sequence>MASNEQSQSFLPKVGSTNERNDDHIELEIGINSNAKKGFSSAFTLDKKDNGVSSSFTSDLHSSCNHESGQCHIYQDADSNNLVAASTSKIQNINGNKNTDVESARFNNDIDNDNSRNRKNSLSLFSNGYNNLMHNLKDDDENPIKKFFKNFNIHSNINTIIISLILIFVLIIHVKLINIQNSVSDPSYLSNNGLSLVSLTKGVTVKQIHSHNDEWRKVPLFDALKAGAYSIEADAYYFPVHKDSIFVGHNKNYLSIDKNLDSMYLNHLLVLLEQANSETITSINESEEKNGLFYNSPESTTYFYIDIKNNNIELTKALEKKLKKFISKDYLSYYDLESKKFVQGPLTIIITGDYPYDYIVNTPTKRRYLFIDAPLKDFKDPEILNKFNKDYISIFSSASLHDLTGYYSPINYFTGLSLEQLNSIKEFIKISHENNILTRIWDTPNWPVAVRNKIWKQVLELGSDCLNVDDLKSSVNLF</sequence>
<evidence type="ECO:0000256" key="1">
    <source>
        <dbReference type="ARBA" id="ARBA00008858"/>
    </source>
</evidence>
<gene>
    <name evidence="5" type="ORF">Cboi02_000141100</name>
</gene>
<evidence type="ECO:0000256" key="4">
    <source>
        <dbReference type="SAM" id="Phobius"/>
    </source>
</evidence>
<accession>A0A9W6SVY9</accession>
<protein>
    <recommendedName>
        <fullName evidence="2">Altered inheritance of mitochondria protein 6</fullName>
    </recommendedName>
</protein>
<organism evidence="5 6">
    <name type="scientific">Candida boidinii</name>
    <name type="common">Yeast</name>
    <dbReference type="NCBI Taxonomy" id="5477"/>
    <lineage>
        <taxon>Eukaryota</taxon>
        <taxon>Fungi</taxon>
        <taxon>Dikarya</taxon>
        <taxon>Ascomycota</taxon>
        <taxon>Saccharomycotina</taxon>
        <taxon>Pichiomycetes</taxon>
        <taxon>Pichiales</taxon>
        <taxon>Pichiaceae</taxon>
        <taxon>Ogataea</taxon>
        <taxon>Ogataea/Candida clade</taxon>
    </lineage>
</organism>
<dbReference type="GO" id="GO:0006629">
    <property type="term" value="P:lipid metabolic process"/>
    <property type="evidence" value="ECO:0007669"/>
    <property type="project" value="InterPro"/>
</dbReference>
<comment type="similarity">
    <text evidence="1">Belongs to the AIM6 family.</text>
</comment>
<evidence type="ECO:0000256" key="3">
    <source>
        <dbReference type="SAM" id="MobiDB-lite"/>
    </source>
</evidence>
<reference evidence="5" key="1">
    <citation type="submission" date="2023-04" db="EMBL/GenBank/DDBJ databases">
        <title>Candida boidinii NBRC 10035.</title>
        <authorList>
            <person name="Ichikawa N."/>
            <person name="Sato H."/>
            <person name="Tonouchi N."/>
        </authorList>
    </citation>
    <scope>NUCLEOTIDE SEQUENCE</scope>
    <source>
        <strain evidence="5">NBRC 10035</strain>
    </source>
</reference>
<evidence type="ECO:0000256" key="2">
    <source>
        <dbReference type="ARBA" id="ARBA00014286"/>
    </source>
</evidence>
<dbReference type="OrthoDB" id="4153866at2759"/>
<dbReference type="SUPFAM" id="SSF51695">
    <property type="entry name" value="PLC-like phosphodiesterases"/>
    <property type="match status" value="1"/>
</dbReference>
<feature type="compositionally biased region" description="Polar residues" evidence="3">
    <location>
        <begin position="1"/>
        <end position="18"/>
    </location>
</feature>
<keyword evidence="6" id="KW-1185">Reference proteome</keyword>
<proteinExistence type="inferred from homology"/>
<dbReference type="Proteomes" id="UP001165120">
    <property type="component" value="Unassembled WGS sequence"/>
</dbReference>
<keyword evidence="4" id="KW-0472">Membrane</keyword>
<keyword evidence="4" id="KW-1133">Transmembrane helix</keyword>
<dbReference type="EMBL" id="BSXN01000332">
    <property type="protein sequence ID" value="GME68122.1"/>
    <property type="molecule type" value="Genomic_DNA"/>
</dbReference>